<feature type="domain" description="4Fe-4S ferredoxin-type" evidence="1">
    <location>
        <begin position="298"/>
        <end position="324"/>
    </location>
</feature>
<dbReference type="PRINTS" id="PR00069">
    <property type="entry name" value="ALDKETRDTASE"/>
</dbReference>
<evidence type="ECO:0000259" key="1">
    <source>
        <dbReference type="PROSITE" id="PS51379"/>
    </source>
</evidence>
<name>A0ABS4KKC9_9FIRM</name>
<dbReference type="Pfam" id="PF00248">
    <property type="entry name" value="Aldo_ket_red"/>
    <property type="match status" value="1"/>
</dbReference>
<accession>A0ABS4KKC9</accession>
<feature type="domain" description="4Fe-4S ferredoxin-type" evidence="1">
    <location>
        <begin position="268"/>
        <end position="297"/>
    </location>
</feature>
<keyword evidence="3" id="KW-1185">Reference proteome</keyword>
<organism evidence="2 3">
    <name type="scientific">Acetoanaerobium pronyense</name>
    <dbReference type="NCBI Taxonomy" id="1482736"/>
    <lineage>
        <taxon>Bacteria</taxon>
        <taxon>Bacillati</taxon>
        <taxon>Bacillota</taxon>
        <taxon>Clostridia</taxon>
        <taxon>Peptostreptococcales</taxon>
        <taxon>Filifactoraceae</taxon>
        <taxon>Acetoanaerobium</taxon>
    </lineage>
</organism>
<dbReference type="EMBL" id="JAGGLI010000016">
    <property type="protein sequence ID" value="MBP2027795.1"/>
    <property type="molecule type" value="Genomic_DNA"/>
</dbReference>
<dbReference type="InterPro" id="IPR020471">
    <property type="entry name" value="AKR"/>
</dbReference>
<dbReference type="InterPro" id="IPR036812">
    <property type="entry name" value="NAD(P)_OxRdtase_dom_sf"/>
</dbReference>
<dbReference type="PANTHER" id="PTHR43312:SF1">
    <property type="entry name" value="NADP-DEPENDENT OXIDOREDUCTASE DOMAIN-CONTAINING PROTEIN"/>
    <property type="match status" value="1"/>
</dbReference>
<dbReference type="SUPFAM" id="SSF51430">
    <property type="entry name" value="NAD(P)-linked oxidoreductase"/>
    <property type="match status" value="1"/>
</dbReference>
<sequence length="324" mass="36645">MKKEIYKNSLKSSLGKTGLNVSKICFGSLTMGPLQRNMSWEEGANLIKYGLERGINFIDTAELYETYGHISKALESIKREDLYIFTKSYAYDMKTAQQSLSKALKELNTDYVDGFLLHEQESKHTLRGHYEATEYFLKMKEKGYIRAFGASTHSVKCVNACAELDYIDVIHPLINKTSIGILDGTNKEMHQAIKKAKSKGIGIYSMKPLGGGNLIKSYDDALDYVLDIKEIDAIAIGMQSNEEIDMNVLKFSRLDIPKKLYKDIQRKNRELVISEWCIGCKACENMCSQKAIKVIDGKAVVDKEKCVLCSYCASYCKEFCIKII</sequence>
<evidence type="ECO:0000313" key="3">
    <source>
        <dbReference type="Proteomes" id="UP001314903"/>
    </source>
</evidence>
<dbReference type="Gene3D" id="3.30.70.20">
    <property type="match status" value="1"/>
</dbReference>
<dbReference type="RefSeq" id="WP_209660857.1">
    <property type="nucleotide sequence ID" value="NZ_JAGGLI010000016.1"/>
</dbReference>
<dbReference type="PROSITE" id="PS51379">
    <property type="entry name" value="4FE4S_FER_2"/>
    <property type="match status" value="2"/>
</dbReference>
<gene>
    <name evidence="2" type="ORF">J2Z35_001593</name>
</gene>
<dbReference type="InterPro" id="IPR023210">
    <property type="entry name" value="NADP_OxRdtase_dom"/>
</dbReference>
<dbReference type="CDD" id="cd19100">
    <property type="entry name" value="AKR_unchar"/>
    <property type="match status" value="1"/>
</dbReference>
<comment type="caution">
    <text evidence="2">The sequence shown here is derived from an EMBL/GenBank/DDBJ whole genome shotgun (WGS) entry which is preliminary data.</text>
</comment>
<dbReference type="Gene3D" id="3.20.20.100">
    <property type="entry name" value="NADP-dependent oxidoreductase domain"/>
    <property type="match status" value="1"/>
</dbReference>
<evidence type="ECO:0000313" key="2">
    <source>
        <dbReference type="EMBL" id="MBP2027795.1"/>
    </source>
</evidence>
<proteinExistence type="predicted"/>
<reference evidence="2 3" key="1">
    <citation type="submission" date="2021-03" db="EMBL/GenBank/DDBJ databases">
        <title>Genomic Encyclopedia of Type Strains, Phase IV (KMG-IV): sequencing the most valuable type-strain genomes for metagenomic binning, comparative biology and taxonomic classification.</title>
        <authorList>
            <person name="Goeker M."/>
        </authorList>
    </citation>
    <scope>NUCLEOTIDE SEQUENCE [LARGE SCALE GENOMIC DNA]</scope>
    <source>
        <strain evidence="2 3">DSM 27512</strain>
    </source>
</reference>
<dbReference type="SUPFAM" id="SSF54862">
    <property type="entry name" value="4Fe-4S ferredoxins"/>
    <property type="match status" value="1"/>
</dbReference>
<protein>
    <submittedName>
        <fullName evidence="2">Aldo/keto reductase-like oxidoreductase</fullName>
    </submittedName>
</protein>
<dbReference type="Proteomes" id="UP001314903">
    <property type="component" value="Unassembled WGS sequence"/>
</dbReference>
<dbReference type="InterPro" id="IPR017896">
    <property type="entry name" value="4Fe4S_Fe-S-bd"/>
</dbReference>
<dbReference type="PANTHER" id="PTHR43312">
    <property type="entry name" value="D-THREO-ALDOSE 1-DEHYDROGENASE"/>
    <property type="match status" value="1"/>
</dbReference>
<dbReference type="InterPro" id="IPR053135">
    <property type="entry name" value="AKR2_Oxidoreductase"/>
</dbReference>